<dbReference type="Gene3D" id="6.10.140.1290">
    <property type="match status" value="1"/>
</dbReference>
<feature type="region of interest" description="Disordered" evidence="2">
    <location>
        <begin position="250"/>
        <end position="338"/>
    </location>
</feature>
<dbReference type="EMBL" id="JAHLQT010022185">
    <property type="protein sequence ID" value="KAG7166835.1"/>
    <property type="molecule type" value="Genomic_DNA"/>
</dbReference>
<accession>A0A8J5MWA9</accession>
<protein>
    <submittedName>
        <fullName evidence="4">DNA-binding protein RFX7-like</fullName>
    </submittedName>
</protein>
<organism evidence="4 5">
    <name type="scientific">Homarus americanus</name>
    <name type="common">American lobster</name>
    <dbReference type="NCBI Taxonomy" id="6706"/>
    <lineage>
        <taxon>Eukaryota</taxon>
        <taxon>Metazoa</taxon>
        <taxon>Ecdysozoa</taxon>
        <taxon>Arthropoda</taxon>
        <taxon>Crustacea</taxon>
        <taxon>Multicrustacea</taxon>
        <taxon>Malacostraca</taxon>
        <taxon>Eumalacostraca</taxon>
        <taxon>Eucarida</taxon>
        <taxon>Decapoda</taxon>
        <taxon>Pleocyemata</taxon>
        <taxon>Astacidea</taxon>
        <taxon>Nephropoidea</taxon>
        <taxon>Nephropidae</taxon>
        <taxon>Homarus</taxon>
    </lineage>
</organism>
<dbReference type="GO" id="GO:0000981">
    <property type="term" value="F:DNA-binding transcription factor activity, RNA polymerase II-specific"/>
    <property type="evidence" value="ECO:0007669"/>
    <property type="project" value="TreeGrafter"/>
</dbReference>
<evidence type="ECO:0000313" key="5">
    <source>
        <dbReference type="Proteomes" id="UP000747542"/>
    </source>
</evidence>
<gene>
    <name evidence="4" type="primary">RFX7-L</name>
    <name evidence="4" type="ORF">Hamer_G010507</name>
</gene>
<feature type="domain" description="RFX-type winged-helix" evidence="3">
    <location>
        <begin position="84"/>
        <end position="159"/>
    </location>
</feature>
<dbReference type="SUPFAM" id="SSF46785">
    <property type="entry name" value="Winged helix' DNA-binding domain"/>
    <property type="match status" value="1"/>
</dbReference>
<dbReference type="AlphaFoldDB" id="A0A8J5MWA9"/>
<evidence type="ECO:0000256" key="1">
    <source>
        <dbReference type="ARBA" id="ARBA00023125"/>
    </source>
</evidence>
<dbReference type="GO" id="GO:0000978">
    <property type="term" value="F:RNA polymerase II cis-regulatory region sequence-specific DNA binding"/>
    <property type="evidence" value="ECO:0007669"/>
    <property type="project" value="TreeGrafter"/>
</dbReference>
<feature type="compositionally biased region" description="Polar residues" evidence="2">
    <location>
        <begin position="895"/>
        <end position="915"/>
    </location>
</feature>
<comment type="caution">
    <text evidence="4">The sequence shown here is derived from an EMBL/GenBank/DDBJ whole genome shotgun (WGS) entry which is preliminary data.</text>
</comment>
<dbReference type="InterPro" id="IPR003150">
    <property type="entry name" value="DNA-bd_RFX"/>
</dbReference>
<sequence>NTEYSAHDLLEEAHACDSSSIASSLLRRVGSKCVVESLVQQVSQLSDVEKFLLYLKLPVGRPPDTDPLKHPLNPLGSRCEIQLTITWIRTHLEMNSEVSLPKREVYNEYMHYCNLNDIKALSTADFGKVMKQVFPGVRPRRLGQRGASKYCYSGLRKKWALDPPDLPDLNDNMTKKNMLGVDCVVDESEVERAASCLVLEWAEKLCSFKFECIRDLALHLVHKNYVDNRSVAAFTLLSVADQKQGVLVGSGATGGKHRETQLQLQRKLQEREHIREQKRKLQEQQPPVNKCNNERPKSRRRSGASSRNPSGETLANGTPPTAPNNKTGPNSGGHLPTATSINATITTTTTTTTTNGNCDSLTSELPNGATNDISSINSNNVLGIATIKQEQTLDFLDSLTDDKILEPKCNVDGKNGNFNSNIITNVGHTHQPVRRNCSTSSIINSFGSEVKKPLGNKVPISKSNPAKKTFLLMPSTVPKSTSPKARFKAIQPKVTENNQGALTGGSQWTDIHSGGTEDLSHPRAETLLSNNMGGSTLTESMPQQQGQRELQQVISNNNCTNNQETEDEFMQYFHKTTVELDDAQKSNQISELRKLLQRNLPGGQAQGGVGGGVRPLVNDADMLDQDASVAGGMRRRVSFQPSLDGGEALNSLMGGQTVGSVPPSPNTRRTQFNFTPISSNLDQAQGMSQCSSANASPFMSPRNTPLPRSRHNSGQTSSTYVTPRSTPFTPDQPNYPVTSECSTPFMSPIPTPLFPRSRHNSSQNLRTPYTPTCRSRHSSGAPTFRHAPYTSDDMSSRRGGKYRSRHSSGSVPPSPSSAPLSPLVQDGSLLPQHENMSLQLPSASMLHHMLKNKQPVGSGINDLRRRHMSAGPTIHYQPQPPAFPTDPLAQEISSVMTNSQPGPSNAPSGNSNRPQSVPLLQMITAPPCNPETFPKSQPNTPLVNQQFTFADCCVSQPSSYAPTPVPSEYNDFTDSYNLDIDPMLDVNLQSDAGASVGLDSMESLNMPESQSADLSTLSDPLQVPPNINPFSMNYQNNGSMRTMDDQISRNEPILGGGSCCMDNLRIQQGDIGSGAQGPLMSSASMLTLNALNRSGLSLETGGSVGLEEDFQPTLGDLGDQEVFNSLVLDVNKD</sequence>
<keyword evidence="1 4" id="KW-0238">DNA-binding</keyword>
<feature type="non-terminal residue" evidence="4">
    <location>
        <position position="1133"/>
    </location>
</feature>
<feature type="compositionally biased region" description="Polar residues" evidence="2">
    <location>
        <begin position="712"/>
        <end position="734"/>
    </location>
</feature>
<proteinExistence type="predicted"/>
<dbReference type="Proteomes" id="UP000747542">
    <property type="component" value="Unassembled WGS sequence"/>
</dbReference>
<dbReference type="InterPro" id="IPR039779">
    <property type="entry name" value="RFX-like"/>
</dbReference>
<feature type="region of interest" description="Disordered" evidence="2">
    <location>
        <begin position="652"/>
        <end position="734"/>
    </location>
</feature>
<evidence type="ECO:0000313" key="4">
    <source>
        <dbReference type="EMBL" id="KAG7166835.1"/>
    </source>
</evidence>
<evidence type="ECO:0000259" key="3">
    <source>
        <dbReference type="PROSITE" id="PS51526"/>
    </source>
</evidence>
<dbReference type="PROSITE" id="PS51526">
    <property type="entry name" value="RFX_DBD"/>
    <property type="match status" value="1"/>
</dbReference>
<dbReference type="PANTHER" id="PTHR12619:SF21">
    <property type="entry name" value="RFX-TYPE WINGED-HELIX DOMAIN-CONTAINING PROTEIN"/>
    <property type="match status" value="1"/>
</dbReference>
<feature type="compositionally biased region" description="Low complexity" evidence="2">
    <location>
        <begin position="807"/>
        <end position="822"/>
    </location>
</feature>
<name>A0A8J5MWA9_HOMAM</name>
<feature type="compositionally biased region" description="Polar residues" evidence="2">
    <location>
        <begin position="303"/>
        <end position="329"/>
    </location>
</feature>
<feature type="non-terminal residue" evidence="4">
    <location>
        <position position="1"/>
    </location>
</feature>
<evidence type="ECO:0000256" key="2">
    <source>
        <dbReference type="SAM" id="MobiDB-lite"/>
    </source>
</evidence>
<dbReference type="InterPro" id="IPR036388">
    <property type="entry name" value="WH-like_DNA-bd_sf"/>
</dbReference>
<reference evidence="4" key="1">
    <citation type="journal article" date="2021" name="Sci. Adv.">
        <title>The American lobster genome reveals insights on longevity, neural, and immune adaptations.</title>
        <authorList>
            <person name="Polinski J.M."/>
            <person name="Zimin A.V."/>
            <person name="Clark K.F."/>
            <person name="Kohn A.B."/>
            <person name="Sadowski N."/>
            <person name="Timp W."/>
            <person name="Ptitsyn A."/>
            <person name="Khanna P."/>
            <person name="Romanova D.Y."/>
            <person name="Williams P."/>
            <person name="Greenwood S.J."/>
            <person name="Moroz L.L."/>
            <person name="Walt D.R."/>
            <person name="Bodnar A.G."/>
        </authorList>
    </citation>
    <scope>NUCLEOTIDE SEQUENCE</scope>
    <source>
        <strain evidence="4">GMGI-L3</strain>
    </source>
</reference>
<dbReference type="Pfam" id="PF02257">
    <property type="entry name" value="RFX_DNA_binding"/>
    <property type="match status" value="1"/>
</dbReference>
<feature type="compositionally biased region" description="Polar residues" evidence="2">
    <location>
        <begin position="666"/>
        <end position="703"/>
    </location>
</feature>
<keyword evidence="5" id="KW-1185">Reference proteome</keyword>
<dbReference type="PANTHER" id="PTHR12619">
    <property type="entry name" value="RFX TRANSCRIPTION FACTOR FAMILY"/>
    <property type="match status" value="1"/>
</dbReference>
<dbReference type="InterPro" id="IPR036390">
    <property type="entry name" value="WH_DNA-bd_sf"/>
</dbReference>
<dbReference type="Gene3D" id="1.10.10.10">
    <property type="entry name" value="Winged helix-like DNA-binding domain superfamily/Winged helix DNA-binding domain"/>
    <property type="match status" value="1"/>
</dbReference>
<feature type="region of interest" description="Disordered" evidence="2">
    <location>
        <begin position="895"/>
        <end position="916"/>
    </location>
</feature>
<feature type="compositionally biased region" description="Polar residues" evidence="2">
    <location>
        <begin position="760"/>
        <end position="781"/>
    </location>
</feature>
<dbReference type="FunFam" id="1.10.10.10:FF:000422">
    <property type="entry name" value="DNA-binding protein RFX7"/>
    <property type="match status" value="1"/>
</dbReference>
<feature type="region of interest" description="Disordered" evidence="2">
    <location>
        <begin position="754"/>
        <end position="822"/>
    </location>
</feature>
<feature type="compositionally biased region" description="Basic and acidic residues" evidence="2">
    <location>
        <begin position="267"/>
        <end position="282"/>
    </location>
</feature>